<keyword evidence="2" id="KW-1185">Reference proteome</keyword>
<proteinExistence type="predicted"/>
<name>A0ACC0AM54_CATRO</name>
<evidence type="ECO:0000313" key="2">
    <source>
        <dbReference type="Proteomes" id="UP001060085"/>
    </source>
</evidence>
<dbReference type="Proteomes" id="UP001060085">
    <property type="component" value="Linkage Group LG05"/>
</dbReference>
<reference evidence="2" key="1">
    <citation type="journal article" date="2023" name="Nat. Plants">
        <title>Single-cell RNA sequencing provides a high-resolution roadmap for understanding the multicellular compartmentation of specialized metabolism.</title>
        <authorList>
            <person name="Sun S."/>
            <person name="Shen X."/>
            <person name="Li Y."/>
            <person name="Li Y."/>
            <person name="Wang S."/>
            <person name="Li R."/>
            <person name="Zhang H."/>
            <person name="Shen G."/>
            <person name="Guo B."/>
            <person name="Wei J."/>
            <person name="Xu J."/>
            <person name="St-Pierre B."/>
            <person name="Chen S."/>
            <person name="Sun C."/>
        </authorList>
    </citation>
    <scope>NUCLEOTIDE SEQUENCE [LARGE SCALE GENOMIC DNA]</scope>
</reference>
<comment type="caution">
    <text evidence="1">The sequence shown here is derived from an EMBL/GenBank/DDBJ whole genome shotgun (WGS) entry which is preliminary data.</text>
</comment>
<dbReference type="EMBL" id="CM044705">
    <property type="protein sequence ID" value="KAI5661038.1"/>
    <property type="molecule type" value="Genomic_DNA"/>
</dbReference>
<evidence type="ECO:0000313" key="1">
    <source>
        <dbReference type="EMBL" id="KAI5661038.1"/>
    </source>
</evidence>
<accession>A0ACC0AM54</accession>
<sequence length="303" mass="34137">MKGKNKLINNKFIIFIYLAIIFQTHHLSNSTKSATDPIIIRSQDSSSKHFVLVHGACHGAWSWYKLLPLLKLLSGSHKVTALDLGASGINPQLFYNVKTISQYFLPLMDFMASLPPHERVILVGHSLGGLAISQAMEMFPEKVAVAVFVTALMPGPLFNISILNKELSSRQGPLLDSRFVYSNGPHSRPIGFEFGPKDLAKRVYQRSPIEDIALAGVLARPVYLYNEYEMAKLKLSTRKYGSVSRVFIMSEEDKLIEKDFQEWMTTKNPPKQVLEIKGSDHMVMLSKPTELFVLLLRIAENYP</sequence>
<gene>
    <name evidence="1" type="ORF">M9H77_20361</name>
</gene>
<organism evidence="1 2">
    <name type="scientific">Catharanthus roseus</name>
    <name type="common">Madagascar periwinkle</name>
    <name type="synonym">Vinca rosea</name>
    <dbReference type="NCBI Taxonomy" id="4058"/>
    <lineage>
        <taxon>Eukaryota</taxon>
        <taxon>Viridiplantae</taxon>
        <taxon>Streptophyta</taxon>
        <taxon>Embryophyta</taxon>
        <taxon>Tracheophyta</taxon>
        <taxon>Spermatophyta</taxon>
        <taxon>Magnoliopsida</taxon>
        <taxon>eudicotyledons</taxon>
        <taxon>Gunneridae</taxon>
        <taxon>Pentapetalae</taxon>
        <taxon>asterids</taxon>
        <taxon>lamiids</taxon>
        <taxon>Gentianales</taxon>
        <taxon>Apocynaceae</taxon>
        <taxon>Rauvolfioideae</taxon>
        <taxon>Vinceae</taxon>
        <taxon>Catharanthinae</taxon>
        <taxon>Catharanthus</taxon>
    </lineage>
</organism>
<protein>
    <submittedName>
        <fullName evidence="1">Uncharacterized protein</fullName>
    </submittedName>
</protein>